<dbReference type="InterPro" id="IPR019748">
    <property type="entry name" value="FERM_central"/>
</dbReference>
<feature type="domain" description="FERM" evidence="2">
    <location>
        <begin position="188"/>
        <end position="502"/>
    </location>
</feature>
<dbReference type="SMART" id="SM00295">
    <property type="entry name" value="B41"/>
    <property type="match status" value="1"/>
</dbReference>
<feature type="compositionally biased region" description="Pro residues" evidence="1">
    <location>
        <begin position="966"/>
        <end position="984"/>
    </location>
</feature>
<reference evidence="5" key="2">
    <citation type="submission" date="2025-08" db="UniProtKB">
        <authorList>
            <consortium name="Ensembl"/>
        </authorList>
    </citation>
    <scope>IDENTIFICATION</scope>
</reference>
<dbReference type="SUPFAM" id="SSF54236">
    <property type="entry name" value="Ubiquitin-like"/>
    <property type="match status" value="1"/>
</dbReference>
<protein>
    <recommendedName>
        <fullName evidence="7">FERM and PDZ domain-containing protein 1-like</fullName>
    </recommendedName>
</protein>
<dbReference type="GeneTree" id="ENSGT00950000183035"/>
<feature type="compositionally biased region" description="Basic and acidic residues" evidence="1">
    <location>
        <begin position="990"/>
        <end position="1000"/>
    </location>
</feature>
<dbReference type="InterPro" id="IPR019749">
    <property type="entry name" value="Band_41_domain"/>
</dbReference>
<feature type="region of interest" description="Disordered" evidence="1">
    <location>
        <begin position="825"/>
        <end position="873"/>
    </location>
</feature>
<dbReference type="PANTHER" id="PTHR46221:SF2">
    <property type="entry name" value="FERM AND PDZ DOMAIN-CONTAINING PROTEIN 1"/>
    <property type="match status" value="1"/>
</dbReference>
<accession>A0A8D3AJM5</accession>
<dbReference type="InterPro" id="IPR029071">
    <property type="entry name" value="Ubiquitin-like_domsf"/>
</dbReference>
<dbReference type="Gene3D" id="2.30.42.10">
    <property type="match status" value="1"/>
</dbReference>
<feature type="region of interest" description="Disordered" evidence="1">
    <location>
        <begin position="1384"/>
        <end position="1419"/>
    </location>
</feature>
<dbReference type="PROSITE" id="PS50106">
    <property type="entry name" value="PDZ"/>
    <property type="match status" value="1"/>
</dbReference>
<dbReference type="Pfam" id="PF00373">
    <property type="entry name" value="FERM_M"/>
    <property type="match status" value="1"/>
</dbReference>
<dbReference type="InterPro" id="IPR035963">
    <property type="entry name" value="FERM_2"/>
</dbReference>
<dbReference type="FunFam" id="2.30.29.30:FF:000066">
    <property type="entry name" value="FERM and PDZ domain-containing protein 4"/>
    <property type="match status" value="1"/>
</dbReference>
<proteinExistence type="predicted"/>
<evidence type="ECO:0008006" key="7">
    <source>
        <dbReference type="Google" id="ProtNLM"/>
    </source>
</evidence>
<feature type="compositionally biased region" description="Basic and acidic residues" evidence="1">
    <location>
        <begin position="31"/>
        <end position="49"/>
    </location>
</feature>
<feature type="region of interest" description="Disordered" evidence="1">
    <location>
        <begin position="552"/>
        <end position="578"/>
    </location>
</feature>
<organism evidence="5 6">
    <name type="scientific">Scophthalmus maximus</name>
    <name type="common">Turbot</name>
    <name type="synonym">Psetta maxima</name>
    <dbReference type="NCBI Taxonomy" id="52904"/>
    <lineage>
        <taxon>Eukaryota</taxon>
        <taxon>Metazoa</taxon>
        <taxon>Chordata</taxon>
        <taxon>Craniata</taxon>
        <taxon>Vertebrata</taxon>
        <taxon>Euteleostomi</taxon>
        <taxon>Actinopterygii</taxon>
        <taxon>Neopterygii</taxon>
        <taxon>Teleostei</taxon>
        <taxon>Neoteleostei</taxon>
        <taxon>Acanthomorphata</taxon>
        <taxon>Carangaria</taxon>
        <taxon>Pleuronectiformes</taxon>
        <taxon>Pleuronectoidei</taxon>
        <taxon>Scophthalmidae</taxon>
        <taxon>Scophthalmus</taxon>
    </lineage>
</organism>
<dbReference type="Pfam" id="PF00595">
    <property type="entry name" value="PDZ"/>
    <property type="match status" value="1"/>
</dbReference>
<dbReference type="InterPro" id="IPR011993">
    <property type="entry name" value="PH-like_dom_sf"/>
</dbReference>
<dbReference type="PANTHER" id="PTHR46221">
    <property type="entry name" value="FERM AND PDZ DOMAIN-CONTAINING PROTEIN FAMILY MEMBER"/>
    <property type="match status" value="1"/>
</dbReference>
<dbReference type="Ensembl" id="ENSSMAT00000019511.2">
    <property type="protein sequence ID" value="ENSSMAP00000019270.2"/>
    <property type="gene ID" value="ENSSMAG00000011817.2"/>
</dbReference>
<dbReference type="InterPro" id="IPR000299">
    <property type="entry name" value="FERM_domain"/>
</dbReference>
<dbReference type="CDD" id="cd06769">
    <property type="entry name" value="PDZ_FRMPD1_3_4-like"/>
    <property type="match status" value="1"/>
</dbReference>
<reference evidence="5" key="1">
    <citation type="submission" date="2023-05" db="EMBL/GenBank/DDBJ databases">
        <title>High-quality long-read genome of Scophthalmus maximus.</title>
        <authorList>
            <person name="Lien S."/>
            <person name="Martinez P."/>
        </authorList>
    </citation>
    <scope>NUCLEOTIDE SEQUENCE [LARGE SCALE GENOMIC DNA]</scope>
</reference>
<dbReference type="InterPro" id="IPR000159">
    <property type="entry name" value="RA_dom"/>
</dbReference>
<dbReference type="CDD" id="cd14473">
    <property type="entry name" value="FERM_B-lobe"/>
    <property type="match status" value="1"/>
</dbReference>
<dbReference type="SUPFAM" id="SSF50729">
    <property type="entry name" value="PH domain-like"/>
    <property type="match status" value="1"/>
</dbReference>
<sequence>MEVQDRSRSPSRRTSRVEQVVGRWLRRSRDLGSRSHSLTRDRVAVDGKTAESSGSDQRNFPFRFNIQIQRDPTLNSHGLTLSSQSPILVQEVAPGGPADGRLVPGDQLVKINNVAVDDLTPEQAAEIIRECQDTLTMTVLRTMLGPKSSFITPEKRAKLRSNPVKVHFAQEVEVNGHCQGNSLLFLPNVLKVYLENGQTKAFKFEPSTTVKDIVMTLKEKLSLSRIEHFSLVLEQQHSISKLLLLHDEERIQQVVQKKEAHDYRCLFRVCFLHRNLQTLLQEDPTAFEYLYLQGVNDVLQERFAVEMRCNTALRLAALHIQERLASCGHSPKTNLKIIMKTWGIENFVSSTLLRNMREKDLRKAISYHMKKSQTQNDPKQKSLSVNQARINYLEELADLKSFGGKSFSATMMLQDRESMVTLLVGARYGVSQVVNHKLSILSALTEFTCITRIELLPESDKVSLVKIYLQDIKPITLLLESMAAKDMSCLIAGYCRVFVDPGKNEEAEYKTETGVQDGGRIQIEVTNDVSQEQLEKVGGEVKVGVGEEVQAAEEQPSLSDPSDSCQTDSRVLTSPSSDSLDALEEDDLLMCSSSSSHLIAPSQTHPDVLSPLQVYPYSHSYAQPHLLAPPPAHFHPLMHFTSHDREGGHYRRSAFSYYPADICTEMKLDFLSTVSLSDIRVSVTDGDNATEDKDGGEEEGGGRETLFQLRKRSRKRRSFMETDYTSMVSYPEPNLESKHDRMLSSDPEPSEQTQNPSPTVSSLTHSEGEPTQLESKPILSKQTREPQPPSRTRKKEMEMEPDTMESKSVTALVKATSPTITVVRCRVDPDGKESGDRRGDGKEEGEGHAEMSEGKEEEEKEETTGVSGKGPFTSQMFLPEIAEEVRKGEDIGEERIDRVRGYSSKTPLVCPDRQLDANTLPTCLMDMNKKGSNVFLASHLIAKELNSNVEEHKLEGVCDKSNPASYSPPPPPPSSPLPPVPVFPKSPSHYLEREEEENKNMETSTQISSMELPLGKENHTKKAQLHLQFPLIVNEDEAIRIVNSTMTTSDEISDSTNSDNVFDDDEVSSSLNSSSSDKKDDWSLATKQIIRSNSVTVSKGESQVSNKSLTSTEARTQIHSVNSDYTRAINSITAKLGAATSITSPTFNSVTKSKSAVTQENTSCAIQNVDKPRSDSTIPYPVDAKNSLASPSLVTANTAIIHDLTKEPPSPTHFLFQTCSSSIMGRLSASTLRGKIQNLPLYLSRSQENLHQAGVENVAQSPSEDGRSQNVEITIKVTDVEDVTQTIDSEMDTTAETADSDDSDTTVTGSEVDGEYFVATTLIASHSGLELKEVDSSLPIQTEPKPQHQHQPLYPIQNTPGPITEPPASIVNSLQRDTSDMKTDIPGPIKLAPEPNTVTTPGEDNSGYKITNQSPSIPSPIVVTTQNLNRAGLPFHNQSQKVRRTSSDRPLMGLCRPSEQNSNSPQTLSSGCRVFTICEDPSQTKTPAELQSTLPLKSEFGCSSVLSSGCESVLEGVQVPLDACGCPAVYTNCFSGGDSFDDELTVYEFSRRTQSSGVTEASGAGFPLMTSPPVPLLSTSSTHSPSFPRSILFSSSTSELSPLLSPLSDTSNCFLSRTHKDTISRLGQQRYPEPPMGFQELRVDVDQLLSILEGSGSDRSVVGHGGRHPRDTCPAHFTENKRVLQIEARRLMSSCQKVVGIGQSPEEMLHSLADSFRTLVELAGLCLWFSGCDRCDRRNAEAVAGLADVARSFRDFCLAAERASSKRSCQDLSTKLLAKQCTALTASVFCLTQLFRTLTAL</sequence>
<feature type="compositionally biased region" description="Polar residues" evidence="1">
    <location>
        <begin position="1048"/>
        <end position="1060"/>
    </location>
</feature>
<dbReference type="Pfam" id="PF21989">
    <property type="entry name" value="RA_2"/>
    <property type="match status" value="1"/>
</dbReference>
<evidence type="ECO:0000256" key="1">
    <source>
        <dbReference type="SAM" id="MobiDB-lite"/>
    </source>
</evidence>
<evidence type="ECO:0000313" key="5">
    <source>
        <dbReference type="Ensembl" id="ENSSMAP00000019270.2"/>
    </source>
</evidence>
<dbReference type="Gene3D" id="1.20.80.10">
    <property type="match status" value="1"/>
</dbReference>
<dbReference type="SMART" id="SM00228">
    <property type="entry name" value="PDZ"/>
    <property type="match status" value="1"/>
</dbReference>
<feature type="compositionally biased region" description="Polar residues" evidence="1">
    <location>
        <begin position="750"/>
        <end position="765"/>
    </location>
</feature>
<dbReference type="SUPFAM" id="SSF50156">
    <property type="entry name" value="PDZ domain-like"/>
    <property type="match status" value="1"/>
</dbReference>
<dbReference type="PROSITE" id="PS50057">
    <property type="entry name" value="FERM_3"/>
    <property type="match status" value="1"/>
</dbReference>
<dbReference type="PROSITE" id="PS50200">
    <property type="entry name" value="RA"/>
    <property type="match status" value="1"/>
</dbReference>
<feature type="region of interest" description="Disordered" evidence="1">
    <location>
        <begin position="1048"/>
        <end position="1079"/>
    </location>
</feature>
<dbReference type="Gene3D" id="3.10.20.90">
    <property type="entry name" value="Phosphatidylinositol 3-kinase Catalytic Subunit, Chain A, domain 1"/>
    <property type="match status" value="1"/>
</dbReference>
<feature type="region of interest" description="Disordered" evidence="1">
    <location>
        <begin position="31"/>
        <end position="58"/>
    </location>
</feature>
<dbReference type="InterPro" id="IPR014352">
    <property type="entry name" value="FERM/acyl-CoA-bd_prot_sf"/>
</dbReference>
<feature type="compositionally biased region" description="Polar residues" evidence="1">
    <location>
        <begin position="1396"/>
        <end position="1419"/>
    </location>
</feature>
<dbReference type="GO" id="GO:0007165">
    <property type="term" value="P:signal transduction"/>
    <property type="evidence" value="ECO:0007669"/>
    <property type="project" value="InterPro"/>
</dbReference>
<dbReference type="InterPro" id="IPR001478">
    <property type="entry name" value="PDZ"/>
</dbReference>
<evidence type="ECO:0000313" key="6">
    <source>
        <dbReference type="Proteomes" id="UP000694558"/>
    </source>
</evidence>
<name>A0A8D3AJM5_SCOMX</name>
<feature type="region of interest" description="Disordered" evidence="1">
    <location>
        <begin position="958"/>
        <end position="1005"/>
    </location>
</feature>
<feature type="compositionally biased region" description="Polar residues" evidence="1">
    <location>
        <begin position="556"/>
        <end position="573"/>
    </location>
</feature>
<dbReference type="InterPro" id="IPR036034">
    <property type="entry name" value="PDZ_sf"/>
</dbReference>
<dbReference type="CDD" id="cd13183">
    <property type="entry name" value="FERM_C_FRMPD1_FRMPD3_FRMPD4"/>
    <property type="match status" value="1"/>
</dbReference>
<feature type="compositionally biased region" description="Basic and acidic residues" evidence="1">
    <location>
        <begin position="825"/>
        <end position="854"/>
    </location>
</feature>
<evidence type="ECO:0000259" key="3">
    <source>
        <dbReference type="PROSITE" id="PS50106"/>
    </source>
</evidence>
<feature type="domain" description="PDZ" evidence="3">
    <location>
        <begin position="65"/>
        <end position="143"/>
    </location>
</feature>
<dbReference type="Gene3D" id="2.30.29.30">
    <property type="entry name" value="Pleckstrin-homology domain (PH domain)/Phosphotyrosine-binding domain (PTB)"/>
    <property type="match status" value="1"/>
</dbReference>
<dbReference type="InterPro" id="IPR041779">
    <property type="entry name" value="FRMPD1/3/4_FERM_C"/>
</dbReference>
<feature type="domain" description="Ras-associating" evidence="4">
    <location>
        <begin position="189"/>
        <end position="285"/>
    </location>
</feature>
<evidence type="ECO:0000259" key="2">
    <source>
        <dbReference type="PROSITE" id="PS50057"/>
    </source>
</evidence>
<evidence type="ECO:0000259" key="4">
    <source>
        <dbReference type="PROSITE" id="PS50200"/>
    </source>
</evidence>
<gene>
    <name evidence="5" type="primary">LOC118312084</name>
</gene>
<feature type="region of interest" description="Disordered" evidence="1">
    <location>
        <begin position="685"/>
        <end position="812"/>
    </location>
</feature>
<dbReference type="Proteomes" id="UP000694558">
    <property type="component" value="Chromosome 8"/>
</dbReference>
<dbReference type="SUPFAM" id="SSF47031">
    <property type="entry name" value="Second domain of FERM"/>
    <property type="match status" value="1"/>
</dbReference>